<dbReference type="GO" id="GO:0005634">
    <property type="term" value="C:nucleus"/>
    <property type="evidence" value="ECO:0007669"/>
    <property type="project" value="TreeGrafter"/>
</dbReference>
<keyword evidence="7" id="KW-1185">Reference proteome</keyword>
<dbReference type="GO" id="GO:0051879">
    <property type="term" value="F:Hsp90 protein binding"/>
    <property type="evidence" value="ECO:0007669"/>
    <property type="project" value="InterPro"/>
</dbReference>
<dbReference type="GO" id="GO:0030544">
    <property type="term" value="F:Hsp70 protein binding"/>
    <property type="evidence" value="ECO:0007669"/>
    <property type="project" value="TreeGrafter"/>
</dbReference>
<dbReference type="Gene3D" id="1.25.40.10">
    <property type="entry name" value="Tetratricopeptide repeat domain"/>
    <property type="match status" value="1"/>
</dbReference>
<dbReference type="OrthoDB" id="420195at2759"/>
<dbReference type="GO" id="GO:0005829">
    <property type="term" value="C:cytosol"/>
    <property type="evidence" value="ECO:0007669"/>
    <property type="project" value="TreeGrafter"/>
</dbReference>
<feature type="region of interest" description="Disordered" evidence="4">
    <location>
        <begin position="28"/>
        <end position="53"/>
    </location>
</feature>
<dbReference type="GO" id="GO:0006457">
    <property type="term" value="P:protein folding"/>
    <property type="evidence" value="ECO:0007669"/>
    <property type="project" value="TreeGrafter"/>
</dbReference>
<feature type="domain" description="Cns1/TTC4 wheel" evidence="5">
    <location>
        <begin position="277"/>
        <end position="389"/>
    </location>
</feature>
<dbReference type="AlphaFoldDB" id="A0A151Z5N0"/>
<dbReference type="SUPFAM" id="SSF48452">
    <property type="entry name" value="TPR-like"/>
    <property type="match status" value="1"/>
</dbReference>
<evidence type="ECO:0000313" key="7">
    <source>
        <dbReference type="Proteomes" id="UP000076078"/>
    </source>
</evidence>
<dbReference type="OMA" id="WRAAQCA"/>
<dbReference type="InterPro" id="IPR044059">
    <property type="entry name" value="Csn1/TTC4_wheel"/>
</dbReference>
<dbReference type="STRING" id="361077.A0A151Z5N0"/>
<comment type="caution">
    <text evidence="6">The sequence shown here is derived from an EMBL/GenBank/DDBJ whole genome shotgun (WGS) entry which is preliminary data.</text>
</comment>
<evidence type="ECO:0000256" key="4">
    <source>
        <dbReference type="SAM" id="MobiDB-lite"/>
    </source>
</evidence>
<dbReference type="InterPro" id="IPR019734">
    <property type="entry name" value="TPR_rpt"/>
</dbReference>
<feature type="compositionally biased region" description="Basic and acidic residues" evidence="4">
    <location>
        <begin position="28"/>
        <end position="41"/>
    </location>
</feature>
<protein>
    <submittedName>
        <fullName evidence="6">Tetratricopeptide repeat domain 4</fullName>
    </submittedName>
</protein>
<dbReference type="PANTHER" id="PTHR46035:SF1">
    <property type="entry name" value="TETRATRICOPEPTIDE REPEAT PROTEIN 4"/>
    <property type="match status" value="1"/>
</dbReference>
<dbReference type="Pfam" id="PF18972">
    <property type="entry name" value="Wheel"/>
    <property type="match status" value="1"/>
</dbReference>
<evidence type="ECO:0000313" key="6">
    <source>
        <dbReference type="EMBL" id="KYQ89248.1"/>
    </source>
</evidence>
<evidence type="ECO:0000259" key="5">
    <source>
        <dbReference type="Pfam" id="PF18972"/>
    </source>
</evidence>
<sequence length="399" mass="47185">MSTFNEPTLTEEEEDQLWANSVELWKKQKEERKRDREEKIKQGIPVPTEEEEDNEWKNLPIFMTSMPDNPENNPNLSAIQAIIDETTPEERSDTYKDLGNDYFKAGKSRYKEALHYYNQALNVKCNDMKRNSIVLSNRAAVNLELGNNGEVIRDCKIAIEFNRQNIKAYFRLMRALIALHRDQEALVIGDQFLKEIDPNNVDIQKLRDQSQKKIELVQKKELEKQQKESTKKAQLDQLANELWTKKQYRLGEPFMDLSSYTYQSDRKITIDSTGLTHFPVLFLYPEYNQSDFIMDFQEGQTCGDHLDMMFPPENPEFPPWDRNKSYQIQNLEIYFETNWTKPLLNTIKPVSEQKRWIRVKHTTPIETILSHKEYVIPSIPIFYVLDKTSKFYSIFLTKK</sequence>
<gene>
    <name evidence="6" type="ORF">DLAC_09903</name>
</gene>
<organism evidence="6 7">
    <name type="scientific">Tieghemostelium lacteum</name>
    <name type="common">Slime mold</name>
    <name type="synonym">Dictyostelium lacteum</name>
    <dbReference type="NCBI Taxonomy" id="361077"/>
    <lineage>
        <taxon>Eukaryota</taxon>
        <taxon>Amoebozoa</taxon>
        <taxon>Evosea</taxon>
        <taxon>Eumycetozoa</taxon>
        <taxon>Dictyostelia</taxon>
        <taxon>Dictyosteliales</taxon>
        <taxon>Raperosteliaceae</taxon>
        <taxon>Tieghemostelium</taxon>
    </lineage>
</organism>
<dbReference type="InterPro" id="IPR011990">
    <property type="entry name" value="TPR-like_helical_dom_sf"/>
</dbReference>
<dbReference type="Proteomes" id="UP000076078">
    <property type="component" value="Unassembled WGS sequence"/>
</dbReference>
<dbReference type="FunCoup" id="A0A151Z5N0">
    <property type="interactions" value="672"/>
</dbReference>
<keyword evidence="2" id="KW-0802">TPR repeat</keyword>
<name>A0A151Z5N0_TIELA</name>
<dbReference type="PANTHER" id="PTHR46035">
    <property type="entry name" value="TETRATRICOPEPTIDE REPEAT PROTEIN 4"/>
    <property type="match status" value="1"/>
</dbReference>
<evidence type="ECO:0000256" key="1">
    <source>
        <dbReference type="ARBA" id="ARBA00022737"/>
    </source>
</evidence>
<dbReference type="CDD" id="cd21377">
    <property type="entry name" value="CTWD_Cns1-like"/>
    <property type="match status" value="1"/>
</dbReference>
<accession>A0A151Z5N0</accession>
<comment type="similarity">
    <text evidence="3">Belongs to the TTC4 family.</text>
</comment>
<proteinExistence type="inferred from homology"/>
<keyword evidence="1" id="KW-0677">Repeat</keyword>
<dbReference type="SMART" id="SM00028">
    <property type="entry name" value="TPR"/>
    <property type="match status" value="2"/>
</dbReference>
<dbReference type="InParanoid" id="A0A151Z5N0"/>
<dbReference type="EMBL" id="LODT01000041">
    <property type="protein sequence ID" value="KYQ89248.1"/>
    <property type="molecule type" value="Genomic_DNA"/>
</dbReference>
<evidence type="ECO:0000256" key="2">
    <source>
        <dbReference type="ARBA" id="ARBA00022803"/>
    </source>
</evidence>
<evidence type="ECO:0000256" key="3">
    <source>
        <dbReference type="ARBA" id="ARBA00023602"/>
    </source>
</evidence>
<reference evidence="6 7" key="1">
    <citation type="submission" date="2015-12" db="EMBL/GenBank/DDBJ databases">
        <title>Dictyostelia acquired genes for synthesis and detection of signals that induce cell-type specialization by lateral gene transfer from prokaryotes.</title>
        <authorList>
            <person name="Gloeckner G."/>
            <person name="Schaap P."/>
        </authorList>
    </citation>
    <scope>NUCLEOTIDE SEQUENCE [LARGE SCALE GENOMIC DNA]</scope>
    <source>
        <strain evidence="6 7">TK</strain>
    </source>
</reference>